<dbReference type="Pfam" id="PF07676">
    <property type="entry name" value="PD40"/>
    <property type="match status" value="2"/>
</dbReference>
<sequence>MKPKTLIACIVFCSWLSQPIQSQSISNSKPITEEGEYSTPVWSPDGQKILFTDHHNDELFVIDLIHENKITKVKNGQGIGYLANWSTDSKSIIFREKPKDGLFSDILVKSINLKTKAEKTLNNVHPDNTDLSLQKKSNKNLIVYINLQTLKLEAKEGINGKPWVITKEEGQYYHPIVSPDQKQVVVHEGPNIYLYPIYKKQERISLGYGLASSWLPNNNGVITFEDKSIDGHTISASDLFYISAKTVSKTQLTNSNDIIETWGDVSPDGKRIAFSDEKSGRIFIADLNFKN</sequence>
<evidence type="ECO:0000256" key="1">
    <source>
        <dbReference type="ARBA" id="ARBA00009820"/>
    </source>
</evidence>
<dbReference type="RefSeq" id="WP_091410402.1">
    <property type="nucleotide sequence ID" value="NZ_FOAB01000006.1"/>
</dbReference>
<dbReference type="SUPFAM" id="SSF69304">
    <property type="entry name" value="Tricorn protease N-terminal domain"/>
    <property type="match status" value="1"/>
</dbReference>
<name>A0A1H7T1T4_AQUAM</name>
<organism evidence="2 3">
    <name type="scientific">Aquimarina amphilecti</name>
    <dbReference type="NCBI Taxonomy" id="1038014"/>
    <lineage>
        <taxon>Bacteria</taxon>
        <taxon>Pseudomonadati</taxon>
        <taxon>Bacteroidota</taxon>
        <taxon>Flavobacteriia</taxon>
        <taxon>Flavobacteriales</taxon>
        <taxon>Flavobacteriaceae</taxon>
        <taxon>Aquimarina</taxon>
    </lineage>
</organism>
<dbReference type="AlphaFoldDB" id="A0A1H7T1T4"/>
<dbReference type="STRING" id="1038014.SAMN04487910_3242"/>
<dbReference type="InterPro" id="IPR011659">
    <property type="entry name" value="WD40"/>
</dbReference>
<protein>
    <submittedName>
        <fullName evidence="2">WD40-like Beta Propeller Repeat</fullName>
    </submittedName>
</protein>
<dbReference type="OrthoDB" id="8432779at2"/>
<proteinExistence type="inferred from homology"/>
<evidence type="ECO:0000313" key="2">
    <source>
        <dbReference type="EMBL" id="SEL78485.1"/>
    </source>
</evidence>
<accession>A0A1H7T1T4</accession>
<dbReference type="PANTHER" id="PTHR36842:SF1">
    <property type="entry name" value="PROTEIN TOLB"/>
    <property type="match status" value="1"/>
</dbReference>
<dbReference type="Gene3D" id="2.120.10.30">
    <property type="entry name" value="TolB, C-terminal domain"/>
    <property type="match status" value="2"/>
</dbReference>
<comment type="similarity">
    <text evidence="1">Belongs to the TolB family.</text>
</comment>
<dbReference type="PANTHER" id="PTHR36842">
    <property type="entry name" value="PROTEIN TOLB HOMOLOG"/>
    <property type="match status" value="1"/>
</dbReference>
<dbReference type="InterPro" id="IPR011042">
    <property type="entry name" value="6-blade_b-propeller_TolB-like"/>
</dbReference>
<dbReference type="EMBL" id="FOAB01000006">
    <property type="protein sequence ID" value="SEL78485.1"/>
    <property type="molecule type" value="Genomic_DNA"/>
</dbReference>
<dbReference type="Proteomes" id="UP000198521">
    <property type="component" value="Unassembled WGS sequence"/>
</dbReference>
<gene>
    <name evidence="2" type="ORF">SAMN04487910_3242</name>
</gene>
<evidence type="ECO:0000313" key="3">
    <source>
        <dbReference type="Proteomes" id="UP000198521"/>
    </source>
</evidence>
<keyword evidence="3" id="KW-1185">Reference proteome</keyword>
<reference evidence="2 3" key="1">
    <citation type="submission" date="2016-10" db="EMBL/GenBank/DDBJ databases">
        <authorList>
            <person name="de Groot N.N."/>
        </authorList>
    </citation>
    <scope>NUCLEOTIDE SEQUENCE [LARGE SCALE GENOMIC DNA]</scope>
    <source>
        <strain evidence="2 3">DSM 25232</strain>
    </source>
</reference>